<evidence type="ECO:0008006" key="8">
    <source>
        <dbReference type="Google" id="ProtNLM"/>
    </source>
</evidence>
<dbReference type="InterPro" id="IPR034279">
    <property type="entry name" value="CuRO_3_CopA"/>
</dbReference>
<dbReference type="PANTHER" id="PTHR11709">
    <property type="entry name" value="MULTI-COPPER OXIDASE"/>
    <property type="match status" value="1"/>
</dbReference>
<sequence>MKINSLLFLLILVSPFLRAQKPDNPYISNTSEENIDNWPEHVYDLTVDYGMVNVTGKPVKAMTINGGIPGPTLEFNEGEFAIINVTNKMDVETSLHWHGIVLPNFYDGVPYLETPPVKPGETFTYKFAIKQSGTYWYHSHKGLQEQRGVYGSIQINPKETDLEYDKDLVLVLSDWMDENPKSQYKNLKRGNDWYLIKKGQVQSLNKILAKKALGAKLKMAWQRMPDMAISDNFFDQFFVNGKHEQTYPDFEPGERIRLRFINAAAASYFWLTFGGGDPMLVSADGIDVVPVKKNKTLIGVAETYDFIVTIPENGKLQVRATAQDGSGEATAFIGKGPTLQAPEVPKPDLIESMKSMMAMNMKMGAPASKFNPSKNDSIEVMKKYAMKKEGMGMGGMKMKGMDMKRDTSKMHHGEMDMEGMHMKKDTSKMKHGKMEHGKMGQKKMAMSKSDMKMKKGKSNMEMGKPMPMKNDMNMDRMKMGYTVPEDKVVGENMKTGANPSFNYNYLRSPVKTVFDTDRPVREMLFNLTGNMNRYVWSINGVPLSEQDKIKIAQGEAVRITLNNMTMMHHPMHLHGHFFRVLNENGEYSPLKHTVNVAPMQKVVIEFAADETGDWFFHCHILYHMNSGMARVFSYDTPRDPRLKGYPASTLTNEANHMFTWGEVTGASHMAELYATASNIRNQFTLTSEYGWNQNIEAEASYERYLNDYFRVFGGVNVENEGADSLDELNTTAIAGVRWLMPLLINSDFRIDNKLRPQIGLSTGFMIFPRLGIYGEYEYQMDFGWVKDFEAGTNFESETVWQVGLEYVLGRNFSLMGSYDNRFGAGGGLSVRF</sequence>
<dbReference type="EMBL" id="LAZR01010945">
    <property type="protein sequence ID" value="KKM64210.1"/>
    <property type="molecule type" value="Genomic_DNA"/>
</dbReference>
<evidence type="ECO:0000259" key="4">
    <source>
        <dbReference type="Pfam" id="PF00394"/>
    </source>
</evidence>
<dbReference type="GO" id="GO:0016491">
    <property type="term" value="F:oxidoreductase activity"/>
    <property type="evidence" value="ECO:0007669"/>
    <property type="project" value="UniProtKB-KW"/>
</dbReference>
<proteinExistence type="predicted"/>
<dbReference type="PROSITE" id="PS00080">
    <property type="entry name" value="MULTICOPPER_OXIDASE2"/>
    <property type="match status" value="1"/>
</dbReference>
<organism evidence="7">
    <name type="scientific">marine sediment metagenome</name>
    <dbReference type="NCBI Taxonomy" id="412755"/>
    <lineage>
        <taxon>unclassified sequences</taxon>
        <taxon>metagenomes</taxon>
        <taxon>ecological metagenomes</taxon>
    </lineage>
</organism>
<dbReference type="InterPro" id="IPR034284">
    <property type="entry name" value="CuRO_1_CopA"/>
</dbReference>
<dbReference type="CDD" id="cd13848">
    <property type="entry name" value="CuRO_1_CopA"/>
    <property type="match status" value="1"/>
</dbReference>
<dbReference type="Pfam" id="PF00394">
    <property type="entry name" value="Cu-oxidase"/>
    <property type="match status" value="1"/>
</dbReference>
<gene>
    <name evidence="7" type="ORF">LCGC14_1503640</name>
</gene>
<evidence type="ECO:0000259" key="6">
    <source>
        <dbReference type="Pfam" id="PF07732"/>
    </source>
</evidence>
<evidence type="ECO:0000256" key="3">
    <source>
        <dbReference type="ARBA" id="ARBA00023008"/>
    </source>
</evidence>
<keyword evidence="3" id="KW-0186">Copper</keyword>
<dbReference type="PROSITE" id="PS00079">
    <property type="entry name" value="MULTICOPPER_OXIDASE1"/>
    <property type="match status" value="1"/>
</dbReference>
<dbReference type="InterPro" id="IPR033138">
    <property type="entry name" value="Cu_oxidase_CS"/>
</dbReference>
<protein>
    <recommendedName>
        <fullName evidence="8">Plastocyanin-like domain-containing protein</fullName>
    </recommendedName>
</protein>
<dbReference type="Pfam" id="PF07731">
    <property type="entry name" value="Cu-oxidase_2"/>
    <property type="match status" value="1"/>
</dbReference>
<feature type="domain" description="Plastocyanin-like" evidence="4">
    <location>
        <begin position="167"/>
        <end position="320"/>
    </location>
</feature>
<reference evidence="7" key="1">
    <citation type="journal article" date="2015" name="Nature">
        <title>Complex archaea that bridge the gap between prokaryotes and eukaryotes.</title>
        <authorList>
            <person name="Spang A."/>
            <person name="Saw J.H."/>
            <person name="Jorgensen S.L."/>
            <person name="Zaremba-Niedzwiedzka K."/>
            <person name="Martijn J."/>
            <person name="Lind A.E."/>
            <person name="van Eijk R."/>
            <person name="Schleper C."/>
            <person name="Guy L."/>
            <person name="Ettema T.J."/>
        </authorList>
    </citation>
    <scope>NUCLEOTIDE SEQUENCE</scope>
</reference>
<dbReference type="Pfam" id="PF07732">
    <property type="entry name" value="Cu-oxidase_3"/>
    <property type="match status" value="1"/>
</dbReference>
<dbReference type="GO" id="GO:0005507">
    <property type="term" value="F:copper ion binding"/>
    <property type="evidence" value="ECO:0007669"/>
    <property type="project" value="InterPro"/>
</dbReference>
<comment type="caution">
    <text evidence="7">The sequence shown here is derived from an EMBL/GenBank/DDBJ whole genome shotgun (WGS) entry which is preliminary data.</text>
</comment>
<dbReference type="CDD" id="cd13874">
    <property type="entry name" value="CuRO_2_CopA"/>
    <property type="match status" value="1"/>
</dbReference>
<dbReference type="Gene3D" id="2.60.40.420">
    <property type="entry name" value="Cupredoxins - blue copper proteins"/>
    <property type="match status" value="3"/>
</dbReference>
<keyword evidence="1" id="KW-0479">Metal-binding</keyword>
<dbReference type="InterPro" id="IPR034282">
    <property type="entry name" value="CuRO_2_CopA"/>
</dbReference>
<accession>A0A0F9LIR5</accession>
<feature type="domain" description="Plastocyanin-like" evidence="6">
    <location>
        <begin position="47"/>
        <end position="159"/>
    </location>
</feature>
<dbReference type="PANTHER" id="PTHR11709:SF394">
    <property type="entry name" value="FI03373P-RELATED"/>
    <property type="match status" value="1"/>
</dbReference>
<dbReference type="InterPro" id="IPR002355">
    <property type="entry name" value="Cu_oxidase_Cu_BS"/>
</dbReference>
<dbReference type="CDD" id="cd13896">
    <property type="entry name" value="CuRO_3_CopA"/>
    <property type="match status" value="1"/>
</dbReference>
<dbReference type="InterPro" id="IPR001117">
    <property type="entry name" value="Cu-oxidase_2nd"/>
</dbReference>
<dbReference type="InterPro" id="IPR008972">
    <property type="entry name" value="Cupredoxin"/>
</dbReference>
<keyword evidence="2" id="KW-0560">Oxidoreductase</keyword>
<feature type="domain" description="Plastocyanin-like" evidence="5">
    <location>
        <begin position="521"/>
        <end position="635"/>
    </location>
</feature>
<dbReference type="InterPro" id="IPR011706">
    <property type="entry name" value="Cu-oxidase_C"/>
</dbReference>
<dbReference type="InterPro" id="IPR011707">
    <property type="entry name" value="Cu-oxidase-like_N"/>
</dbReference>
<evidence type="ECO:0000256" key="2">
    <source>
        <dbReference type="ARBA" id="ARBA00023002"/>
    </source>
</evidence>
<dbReference type="AlphaFoldDB" id="A0A0F9LIR5"/>
<evidence type="ECO:0000313" key="7">
    <source>
        <dbReference type="EMBL" id="KKM64210.1"/>
    </source>
</evidence>
<evidence type="ECO:0000256" key="1">
    <source>
        <dbReference type="ARBA" id="ARBA00022723"/>
    </source>
</evidence>
<evidence type="ECO:0000259" key="5">
    <source>
        <dbReference type="Pfam" id="PF07731"/>
    </source>
</evidence>
<dbReference type="InterPro" id="IPR045087">
    <property type="entry name" value="Cu-oxidase_fam"/>
</dbReference>
<name>A0A0F9LIR5_9ZZZZ</name>
<dbReference type="SUPFAM" id="SSF49503">
    <property type="entry name" value="Cupredoxins"/>
    <property type="match status" value="3"/>
</dbReference>